<evidence type="ECO:0000256" key="5">
    <source>
        <dbReference type="ARBA" id="ARBA00022598"/>
    </source>
</evidence>
<keyword evidence="8" id="KW-0067">ATP-binding</keyword>
<protein>
    <recommendedName>
        <fullName evidence="4">Phosphoribosylaminoimidazole-succinocarboxamide synthase</fullName>
        <ecNumber evidence="3">6.3.2.6</ecNumber>
    </recommendedName>
    <alternativeName>
        <fullName evidence="9">SAICAR synthetase</fullName>
    </alternativeName>
</protein>
<comment type="similarity">
    <text evidence="2">Belongs to the SAICAR synthetase family.</text>
</comment>
<dbReference type="FunFam" id="3.30.470.20:FF:000015">
    <property type="entry name" value="Phosphoribosylaminoimidazole-succinocarboxamide synthase"/>
    <property type="match status" value="1"/>
</dbReference>
<proteinExistence type="inferred from homology"/>
<evidence type="ECO:0000313" key="11">
    <source>
        <dbReference type="EMBL" id="KDR67654.1"/>
    </source>
</evidence>
<dbReference type="UniPathway" id="UPA00074">
    <property type="reaction ID" value="UER00131"/>
</dbReference>
<dbReference type="PANTHER" id="PTHR43700:SF1">
    <property type="entry name" value="PHOSPHORIBOSYLAMINOIMIDAZOLE-SUCCINOCARBOXAMIDE SYNTHASE"/>
    <property type="match status" value="1"/>
</dbReference>
<evidence type="ECO:0000256" key="2">
    <source>
        <dbReference type="ARBA" id="ARBA00010190"/>
    </source>
</evidence>
<dbReference type="GO" id="GO:0004639">
    <property type="term" value="F:phosphoribosylaminoimidazolesuccinocarboxamide synthase activity"/>
    <property type="evidence" value="ECO:0007669"/>
    <property type="project" value="UniProtKB-EC"/>
</dbReference>
<dbReference type="InterPro" id="IPR001636">
    <property type="entry name" value="SAICAR_synth"/>
</dbReference>
<dbReference type="OrthoDB" id="9991235at2759"/>
<evidence type="ECO:0000259" key="10">
    <source>
        <dbReference type="Pfam" id="PF01259"/>
    </source>
</evidence>
<accession>A0A067SIV1</accession>
<dbReference type="SUPFAM" id="SSF56104">
    <property type="entry name" value="SAICAR synthase-like"/>
    <property type="match status" value="1"/>
</dbReference>
<dbReference type="GO" id="GO:0006189">
    <property type="term" value="P:'de novo' IMP biosynthetic process"/>
    <property type="evidence" value="ECO:0007669"/>
    <property type="project" value="UniProtKB-UniPathway"/>
</dbReference>
<dbReference type="HOGENOM" id="CLU_045637_0_0_1"/>
<dbReference type="Proteomes" id="UP000027222">
    <property type="component" value="Unassembled WGS sequence"/>
</dbReference>
<keyword evidence="7" id="KW-0658">Purine biosynthesis</keyword>
<dbReference type="Gene3D" id="3.30.470.20">
    <property type="entry name" value="ATP-grasp fold, B domain"/>
    <property type="match status" value="1"/>
</dbReference>
<dbReference type="InterPro" id="IPR028923">
    <property type="entry name" value="SAICAR_synt/ADE2_N"/>
</dbReference>
<evidence type="ECO:0000313" key="12">
    <source>
        <dbReference type="Proteomes" id="UP000027222"/>
    </source>
</evidence>
<dbReference type="AlphaFoldDB" id="A0A067SIV1"/>
<organism evidence="11 12">
    <name type="scientific">Galerina marginata (strain CBS 339.88)</name>
    <dbReference type="NCBI Taxonomy" id="685588"/>
    <lineage>
        <taxon>Eukaryota</taxon>
        <taxon>Fungi</taxon>
        <taxon>Dikarya</taxon>
        <taxon>Basidiomycota</taxon>
        <taxon>Agaricomycotina</taxon>
        <taxon>Agaricomycetes</taxon>
        <taxon>Agaricomycetidae</taxon>
        <taxon>Agaricales</taxon>
        <taxon>Agaricineae</taxon>
        <taxon>Strophariaceae</taxon>
        <taxon>Galerina</taxon>
    </lineage>
</organism>
<gene>
    <name evidence="11" type="ORF">GALMADRAFT_216279</name>
</gene>
<dbReference type="InterPro" id="IPR018236">
    <property type="entry name" value="SAICAR_synthetase_CS"/>
</dbReference>
<dbReference type="EMBL" id="KL142413">
    <property type="protein sequence ID" value="KDR67654.1"/>
    <property type="molecule type" value="Genomic_DNA"/>
</dbReference>
<evidence type="ECO:0000256" key="9">
    <source>
        <dbReference type="ARBA" id="ARBA00030409"/>
    </source>
</evidence>
<dbReference type="NCBIfam" id="TIGR00081">
    <property type="entry name" value="purC"/>
    <property type="match status" value="1"/>
</dbReference>
<dbReference type="CDD" id="cd01414">
    <property type="entry name" value="SAICAR_synt_Sc"/>
    <property type="match status" value="1"/>
</dbReference>
<evidence type="ECO:0000256" key="1">
    <source>
        <dbReference type="ARBA" id="ARBA00004672"/>
    </source>
</evidence>
<dbReference type="EC" id="6.3.2.6" evidence="3"/>
<keyword evidence="5" id="KW-0436">Ligase</keyword>
<dbReference type="Pfam" id="PF01259">
    <property type="entry name" value="SAICAR_synt"/>
    <property type="match status" value="1"/>
</dbReference>
<evidence type="ECO:0000256" key="7">
    <source>
        <dbReference type="ARBA" id="ARBA00022755"/>
    </source>
</evidence>
<keyword evidence="6" id="KW-0547">Nucleotide-binding</keyword>
<evidence type="ECO:0000256" key="6">
    <source>
        <dbReference type="ARBA" id="ARBA00022741"/>
    </source>
</evidence>
<evidence type="ECO:0000256" key="8">
    <source>
        <dbReference type="ARBA" id="ARBA00022840"/>
    </source>
</evidence>
<keyword evidence="12" id="KW-1185">Reference proteome</keyword>
<dbReference type="PANTHER" id="PTHR43700">
    <property type="entry name" value="PHOSPHORIBOSYLAMINOIMIDAZOLE-SUCCINOCARBOXAMIDE SYNTHASE"/>
    <property type="match status" value="1"/>
</dbReference>
<sequence length="320" mass="35359">MATPAAPLIDSDLPDLQLLSKGKVRDIYSLGEAAPDRLLFVASDRISAYDVILRNGIPDKGKLLTQLSLFWFRKLAHIIPNHFVSADLDSEEIPAAVRKYKDQLEGRAMLVRRAEVVPLEAIVRGYMAGSAWSEYKKSSTVHGIKMPEGLVEGQKLPEPIFTPSTKAEQGEHDENISPEQAAKLIGQELYDQISKAALKLYTTAADYARTRGLILADTKFEFGLVPSPSSSSPPGKQLILIDELLTPDSSRYWPLEGYKPGGAQPSFDKQYLRDWLVSAGFRKGLESGPEGKEGAGWVIDEDVVRGTGERYREAVEMLTR</sequence>
<reference evidence="12" key="1">
    <citation type="journal article" date="2014" name="Proc. Natl. Acad. Sci. U.S.A.">
        <title>Extensive sampling of basidiomycete genomes demonstrates inadequacy of the white-rot/brown-rot paradigm for wood decay fungi.</title>
        <authorList>
            <person name="Riley R."/>
            <person name="Salamov A.A."/>
            <person name="Brown D.W."/>
            <person name="Nagy L.G."/>
            <person name="Floudas D."/>
            <person name="Held B.W."/>
            <person name="Levasseur A."/>
            <person name="Lombard V."/>
            <person name="Morin E."/>
            <person name="Otillar R."/>
            <person name="Lindquist E.A."/>
            <person name="Sun H."/>
            <person name="LaButti K.M."/>
            <person name="Schmutz J."/>
            <person name="Jabbour D."/>
            <person name="Luo H."/>
            <person name="Baker S.E."/>
            <person name="Pisabarro A.G."/>
            <person name="Walton J.D."/>
            <person name="Blanchette R.A."/>
            <person name="Henrissat B."/>
            <person name="Martin F."/>
            <person name="Cullen D."/>
            <person name="Hibbett D.S."/>
            <person name="Grigoriev I.V."/>
        </authorList>
    </citation>
    <scope>NUCLEOTIDE SEQUENCE [LARGE SCALE GENOMIC DNA]</scope>
    <source>
        <strain evidence="12">CBS 339.88</strain>
    </source>
</reference>
<dbReference type="GO" id="GO:0005737">
    <property type="term" value="C:cytoplasm"/>
    <property type="evidence" value="ECO:0007669"/>
    <property type="project" value="TreeGrafter"/>
</dbReference>
<comment type="pathway">
    <text evidence="1">Purine metabolism; IMP biosynthesis via de novo pathway; 5-amino-1-(5-phospho-D-ribosyl)imidazole-4-carboxamide from 5-amino-1-(5-phospho-D-ribosyl)imidazole-4-carboxylate: step 1/2.</text>
</comment>
<dbReference type="NCBIfam" id="NF010568">
    <property type="entry name" value="PRK13961.1"/>
    <property type="match status" value="1"/>
</dbReference>
<feature type="domain" description="SAICAR synthetase/ADE2 N-terminal" evidence="10">
    <location>
        <begin position="19"/>
        <end position="278"/>
    </location>
</feature>
<dbReference type="PROSITE" id="PS01058">
    <property type="entry name" value="SAICAR_SYNTHETASE_2"/>
    <property type="match status" value="1"/>
</dbReference>
<dbReference type="Gene3D" id="3.30.200.20">
    <property type="entry name" value="Phosphorylase Kinase, domain 1"/>
    <property type="match status" value="1"/>
</dbReference>
<name>A0A067SIV1_GALM3</name>
<dbReference type="GO" id="GO:0005524">
    <property type="term" value="F:ATP binding"/>
    <property type="evidence" value="ECO:0007669"/>
    <property type="project" value="UniProtKB-KW"/>
</dbReference>
<dbReference type="PROSITE" id="PS01057">
    <property type="entry name" value="SAICAR_SYNTHETASE_1"/>
    <property type="match status" value="1"/>
</dbReference>
<evidence type="ECO:0000256" key="3">
    <source>
        <dbReference type="ARBA" id="ARBA00012217"/>
    </source>
</evidence>
<evidence type="ECO:0000256" key="4">
    <source>
        <dbReference type="ARBA" id="ARBA00016460"/>
    </source>
</evidence>
<dbReference type="HAMAP" id="MF_00137">
    <property type="entry name" value="SAICAR_synth"/>
    <property type="match status" value="1"/>
</dbReference>
<dbReference type="STRING" id="685588.A0A067SIV1"/>